<sequence length="196" mass="21847">MKKILLFTALMTCMVGTASAKLAGLYVGGNFGYSFTDGEKVKNKSGLNHDIYLGYKFPLSDTLSLGPEIGFGKLFYSPKGQIDSNSSVKYKTNFYVPVVARLQWQMNESLYLFGKVGLAYVSQNVDVTSPIASNNLNESLKKWNTTESIGLGYNITNGLSTEISYTNVDGEEFRKNINDHKTMKFDTWNIGLNYTF</sequence>
<feature type="signal peptide" evidence="2">
    <location>
        <begin position="1"/>
        <end position="20"/>
    </location>
</feature>
<proteinExistence type="predicted"/>
<evidence type="ECO:0000256" key="1">
    <source>
        <dbReference type="ARBA" id="ARBA00022729"/>
    </source>
</evidence>
<organism evidence="4 5">
    <name type="scientific">Paraphotobacterium marinum</name>
    <dbReference type="NCBI Taxonomy" id="1755811"/>
    <lineage>
        <taxon>Bacteria</taxon>
        <taxon>Pseudomonadati</taxon>
        <taxon>Pseudomonadota</taxon>
        <taxon>Gammaproteobacteria</taxon>
        <taxon>Vibrionales</taxon>
        <taxon>Vibrionaceae</taxon>
        <taxon>Paraphotobacterium</taxon>
    </lineage>
</organism>
<accession>A0A220VEZ7</accession>
<feature type="chain" id="PRO_5013098290" description="Outer membrane protein beta-barrel domain-containing protein" evidence="2">
    <location>
        <begin position="21"/>
        <end position="196"/>
    </location>
</feature>
<gene>
    <name evidence="4" type="ORF">CF386_07935</name>
</gene>
<keyword evidence="5" id="KW-1185">Reference proteome</keyword>
<evidence type="ECO:0000313" key="4">
    <source>
        <dbReference type="EMBL" id="ASK78988.1"/>
    </source>
</evidence>
<dbReference type="AlphaFoldDB" id="A0A220VEZ7"/>
<dbReference type="Pfam" id="PF13505">
    <property type="entry name" value="OMP_b-brl"/>
    <property type="match status" value="1"/>
</dbReference>
<dbReference type="InterPro" id="IPR011250">
    <property type="entry name" value="OMP/PagP_B-barrel"/>
</dbReference>
<dbReference type="Gene3D" id="2.40.160.20">
    <property type="match status" value="1"/>
</dbReference>
<evidence type="ECO:0000256" key="2">
    <source>
        <dbReference type="SAM" id="SignalP"/>
    </source>
</evidence>
<feature type="domain" description="Outer membrane protein beta-barrel" evidence="3">
    <location>
        <begin position="6"/>
        <end position="196"/>
    </location>
</feature>
<protein>
    <recommendedName>
        <fullName evidence="3">Outer membrane protein beta-barrel domain-containing protein</fullName>
    </recommendedName>
</protein>
<dbReference type="SUPFAM" id="SSF56925">
    <property type="entry name" value="OMPA-like"/>
    <property type="match status" value="1"/>
</dbReference>
<dbReference type="RefSeq" id="WP_089073896.1">
    <property type="nucleotide sequence ID" value="NZ_CBCSAM010000006.1"/>
</dbReference>
<dbReference type="EMBL" id="CP022356">
    <property type="protein sequence ID" value="ASK78988.1"/>
    <property type="molecule type" value="Genomic_DNA"/>
</dbReference>
<reference evidence="4 5" key="1">
    <citation type="journal article" date="2016" name="Int. J. Syst. Evol. Microbiol.">
        <title>Paraphotobacterium marinum gen. nov., sp. nov., a member of the family Vibrionaceae, isolated from surface seawater.</title>
        <authorList>
            <person name="Huang Z."/>
            <person name="Dong C."/>
            <person name="Shao Z."/>
        </authorList>
    </citation>
    <scope>NUCLEOTIDE SEQUENCE [LARGE SCALE GENOMIC DNA]</scope>
    <source>
        <strain evidence="4 5">NSCS20N07D</strain>
    </source>
</reference>
<evidence type="ECO:0000259" key="3">
    <source>
        <dbReference type="Pfam" id="PF13505"/>
    </source>
</evidence>
<dbReference type="OrthoDB" id="9782229at2"/>
<dbReference type="KEGG" id="pmai:CF386_07935"/>
<dbReference type="Proteomes" id="UP000242175">
    <property type="component" value="Chromosome small"/>
</dbReference>
<evidence type="ECO:0000313" key="5">
    <source>
        <dbReference type="Proteomes" id="UP000242175"/>
    </source>
</evidence>
<name>A0A220VEZ7_9GAMM</name>
<dbReference type="InterPro" id="IPR027385">
    <property type="entry name" value="Beta-barrel_OMP"/>
</dbReference>
<keyword evidence="1 2" id="KW-0732">Signal</keyword>